<dbReference type="RefSeq" id="WP_068502657.1">
    <property type="nucleotide sequence ID" value="NZ_LWQU01000158.1"/>
</dbReference>
<dbReference type="InterPro" id="IPR006127">
    <property type="entry name" value="ZnuA-like"/>
</dbReference>
<keyword evidence="5" id="KW-0862">Zinc</keyword>
<evidence type="ECO:0000256" key="5">
    <source>
        <dbReference type="ARBA" id="ARBA00022906"/>
    </source>
</evidence>
<keyword evidence="4 6" id="KW-0732">Signal</keyword>
<evidence type="ECO:0000256" key="2">
    <source>
        <dbReference type="ARBA" id="ARBA00015915"/>
    </source>
</evidence>
<feature type="signal peptide" evidence="6">
    <location>
        <begin position="1"/>
        <end position="19"/>
    </location>
</feature>
<comment type="similarity">
    <text evidence="1">Belongs to the bacterial solute-binding protein 9 family.</text>
</comment>
<dbReference type="EMBL" id="LWQU01000158">
    <property type="protein sequence ID" value="OAN48683.1"/>
    <property type="molecule type" value="Genomic_DNA"/>
</dbReference>
<protein>
    <recommendedName>
        <fullName evidence="2">High-affinity zinc uptake system protein ZnuA</fullName>
    </recommendedName>
</protein>
<dbReference type="PANTHER" id="PTHR42953:SF3">
    <property type="entry name" value="HIGH-AFFINITY ZINC UPTAKE SYSTEM PROTEIN ZNUA"/>
    <property type="match status" value="1"/>
</dbReference>
<keyword evidence="5" id="KW-0864">Zinc transport</keyword>
<accession>A0A178MJE3</accession>
<dbReference type="Gene3D" id="3.40.50.1980">
    <property type="entry name" value="Nitrogenase molybdenum iron protein domain"/>
    <property type="match status" value="2"/>
</dbReference>
<evidence type="ECO:0000313" key="7">
    <source>
        <dbReference type="EMBL" id="OAN48683.1"/>
    </source>
</evidence>
<dbReference type="OrthoDB" id="7346865at2"/>
<dbReference type="Proteomes" id="UP000078543">
    <property type="component" value="Unassembled WGS sequence"/>
</dbReference>
<dbReference type="STRING" id="1437059.A6A05_14845"/>
<reference evidence="7 8" key="1">
    <citation type="submission" date="2016-04" db="EMBL/GenBank/DDBJ databases">
        <title>Draft genome sequence of freshwater magnetotactic bacteria Magnetospirillum marisnigri SP-1 and Magnetospirillum moscoviense BB-1.</title>
        <authorList>
            <person name="Koziaeva V."/>
            <person name="Dziuba M.V."/>
            <person name="Ivanov T.M."/>
            <person name="Kuznetsov B."/>
            <person name="Grouzdev D.S."/>
        </authorList>
    </citation>
    <scope>NUCLEOTIDE SEQUENCE [LARGE SCALE GENOMIC DNA]</scope>
    <source>
        <strain evidence="7 8">BB-1</strain>
    </source>
</reference>
<evidence type="ECO:0000256" key="6">
    <source>
        <dbReference type="SAM" id="SignalP"/>
    </source>
</evidence>
<name>A0A178MJE3_9PROT</name>
<dbReference type="GO" id="GO:0046872">
    <property type="term" value="F:metal ion binding"/>
    <property type="evidence" value="ECO:0007669"/>
    <property type="project" value="InterPro"/>
</dbReference>
<feature type="chain" id="PRO_5008091987" description="High-affinity zinc uptake system protein ZnuA" evidence="6">
    <location>
        <begin position="20"/>
        <end position="303"/>
    </location>
</feature>
<keyword evidence="5" id="KW-0406">Ion transport</keyword>
<dbReference type="GO" id="GO:0006829">
    <property type="term" value="P:zinc ion transport"/>
    <property type="evidence" value="ECO:0007669"/>
    <property type="project" value="UniProtKB-KW"/>
</dbReference>
<keyword evidence="8" id="KW-1185">Reference proteome</keyword>
<dbReference type="AlphaFoldDB" id="A0A178MJE3"/>
<evidence type="ECO:0000256" key="1">
    <source>
        <dbReference type="ARBA" id="ARBA00011028"/>
    </source>
</evidence>
<sequence>MSKHVIAVLLLCLGTQVLAAELKVAASIQPLHSLTAAVMAGAGQPAQVVNGLASEHAYALKPSDARLVQAADLVVLVSPAYETFLAKPLAAARADVLALAQLPGITRLDQREGGAWEAHAADHDHGHSDRDETDFHLWLDPANAKLLVAALADKLAAKDPSRAALYRANAQATLARLDALDGELFARLAPVKARPYVVFHDAYQYFEARYGLNPVGAVTIDPDRPPSAKRMATLRDRIKSSGTACVFREPQFPSPLAASLAQAAGARLGVLDPQGADLAPGPDLYFTMMRRLAESLSSCLSGG</sequence>
<dbReference type="SUPFAM" id="SSF53807">
    <property type="entry name" value="Helical backbone' metal receptor"/>
    <property type="match status" value="1"/>
</dbReference>
<organism evidence="7 8">
    <name type="scientific">Magnetospirillum moscoviense</name>
    <dbReference type="NCBI Taxonomy" id="1437059"/>
    <lineage>
        <taxon>Bacteria</taxon>
        <taxon>Pseudomonadati</taxon>
        <taxon>Pseudomonadota</taxon>
        <taxon>Alphaproteobacteria</taxon>
        <taxon>Rhodospirillales</taxon>
        <taxon>Rhodospirillaceae</taxon>
        <taxon>Magnetospirillum</taxon>
    </lineage>
</organism>
<gene>
    <name evidence="7" type="ORF">A6A05_14845</name>
</gene>
<dbReference type="Pfam" id="PF01297">
    <property type="entry name" value="ZnuA"/>
    <property type="match status" value="1"/>
</dbReference>
<comment type="caution">
    <text evidence="7">The sequence shown here is derived from an EMBL/GenBank/DDBJ whole genome shotgun (WGS) entry which is preliminary data.</text>
</comment>
<dbReference type="PANTHER" id="PTHR42953">
    <property type="entry name" value="HIGH-AFFINITY ZINC UPTAKE SYSTEM PROTEIN ZNUA-RELATED"/>
    <property type="match status" value="1"/>
</dbReference>
<keyword evidence="3" id="KW-0813">Transport</keyword>
<dbReference type="InterPro" id="IPR050492">
    <property type="entry name" value="Bact_metal-bind_prot9"/>
</dbReference>
<evidence type="ECO:0000256" key="4">
    <source>
        <dbReference type="ARBA" id="ARBA00022729"/>
    </source>
</evidence>
<proteinExistence type="inferred from homology"/>
<evidence type="ECO:0000256" key="3">
    <source>
        <dbReference type="ARBA" id="ARBA00022448"/>
    </source>
</evidence>
<evidence type="ECO:0000313" key="8">
    <source>
        <dbReference type="Proteomes" id="UP000078543"/>
    </source>
</evidence>